<sequence length="66" mass="7619">MIFMFLWAGWEGIGHDSRVLKEVAFIPTSAFPFPPPATYTNTRGFMTPYRNTRKIHPCSCTTQKCY</sequence>
<reference evidence="1" key="2">
    <citation type="submission" date="2020-06" db="EMBL/GenBank/DDBJ databases">
        <title>Helianthus annuus Genome sequencing and assembly Release 2.</title>
        <authorList>
            <person name="Gouzy J."/>
            <person name="Langlade N."/>
            <person name="Munos S."/>
        </authorList>
    </citation>
    <scope>NUCLEOTIDE SEQUENCE</scope>
    <source>
        <tissue evidence="1">Leaves</tissue>
    </source>
</reference>
<evidence type="ECO:0000313" key="1">
    <source>
        <dbReference type="EMBL" id="KAF5780802.1"/>
    </source>
</evidence>
<accession>A0A9K3MYU6</accession>
<dbReference type="EMBL" id="MNCJ02000326">
    <property type="protein sequence ID" value="KAF5780802.1"/>
    <property type="molecule type" value="Genomic_DNA"/>
</dbReference>
<dbReference type="AlphaFoldDB" id="A0A9K3MYU6"/>
<gene>
    <name evidence="1" type="ORF">HanXRQr2_Chr11g0476121</name>
</gene>
<proteinExistence type="predicted"/>
<protein>
    <submittedName>
        <fullName evidence="1">Uncharacterized protein</fullName>
    </submittedName>
</protein>
<keyword evidence="2" id="KW-1185">Reference proteome</keyword>
<reference evidence="1" key="1">
    <citation type="journal article" date="2017" name="Nature">
        <title>The sunflower genome provides insights into oil metabolism, flowering and Asterid evolution.</title>
        <authorList>
            <person name="Badouin H."/>
            <person name="Gouzy J."/>
            <person name="Grassa C.J."/>
            <person name="Murat F."/>
            <person name="Staton S.E."/>
            <person name="Cottret L."/>
            <person name="Lelandais-Briere C."/>
            <person name="Owens G.L."/>
            <person name="Carrere S."/>
            <person name="Mayjonade B."/>
            <person name="Legrand L."/>
            <person name="Gill N."/>
            <person name="Kane N.C."/>
            <person name="Bowers J.E."/>
            <person name="Hubner S."/>
            <person name="Bellec A."/>
            <person name="Berard A."/>
            <person name="Berges H."/>
            <person name="Blanchet N."/>
            <person name="Boniface M.C."/>
            <person name="Brunel D."/>
            <person name="Catrice O."/>
            <person name="Chaidir N."/>
            <person name="Claudel C."/>
            <person name="Donnadieu C."/>
            <person name="Faraut T."/>
            <person name="Fievet G."/>
            <person name="Helmstetter N."/>
            <person name="King M."/>
            <person name="Knapp S.J."/>
            <person name="Lai Z."/>
            <person name="Le Paslier M.C."/>
            <person name="Lippi Y."/>
            <person name="Lorenzon L."/>
            <person name="Mandel J.R."/>
            <person name="Marage G."/>
            <person name="Marchand G."/>
            <person name="Marquand E."/>
            <person name="Bret-Mestries E."/>
            <person name="Morien E."/>
            <person name="Nambeesan S."/>
            <person name="Nguyen T."/>
            <person name="Pegot-Espagnet P."/>
            <person name="Pouilly N."/>
            <person name="Raftis F."/>
            <person name="Sallet E."/>
            <person name="Schiex T."/>
            <person name="Thomas J."/>
            <person name="Vandecasteele C."/>
            <person name="Vares D."/>
            <person name="Vear F."/>
            <person name="Vautrin S."/>
            <person name="Crespi M."/>
            <person name="Mangin B."/>
            <person name="Burke J.M."/>
            <person name="Salse J."/>
            <person name="Munos S."/>
            <person name="Vincourt P."/>
            <person name="Rieseberg L.H."/>
            <person name="Langlade N.B."/>
        </authorList>
    </citation>
    <scope>NUCLEOTIDE SEQUENCE</scope>
    <source>
        <tissue evidence="1">Leaves</tissue>
    </source>
</reference>
<evidence type="ECO:0000313" key="2">
    <source>
        <dbReference type="Proteomes" id="UP000215914"/>
    </source>
</evidence>
<name>A0A9K3MYU6_HELAN</name>
<comment type="caution">
    <text evidence="1">The sequence shown here is derived from an EMBL/GenBank/DDBJ whole genome shotgun (WGS) entry which is preliminary data.</text>
</comment>
<dbReference type="Gramene" id="mRNA:HanXRQr2_Chr11g0476121">
    <property type="protein sequence ID" value="mRNA:HanXRQr2_Chr11g0476121"/>
    <property type="gene ID" value="HanXRQr2_Chr11g0476121"/>
</dbReference>
<organism evidence="1 2">
    <name type="scientific">Helianthus annuus</name>
    <name type="common">Common sunflower</name>
    <dbReference type="NCBI Taxonomy" id="4232"/>
    <lineage>
        <taxon>Eukaryota</taxon>
        <taxon>Viridiplantae</taxon>
        <taxon>Streptophyta</taxon>
        <taxon>Embryophyta</taxon>
        <taxon>Tracheophyta</taxon>
        <taxon>Spermatophyta</taxon>
        <taxon>Magnoliopsida</taxon>
        <taxon>eudicotyledons</taxon>
        <taxon>Gunneridae</taxon>
        <taxon>Pentapetalae</taxon>
        <taxon>asterids</taxon>
        <taxon>campanulids</taxon>
        <taxon>Asterales</taxon>
        <taxon>Asteraceae</taxon>
        <taxon>Asteroideae</taxon>
        <taxon>Heliantheae alliance</taxon>
        <taxon>Heliantheae</taxon>
        <taxon>Helianthus</taxon>
    </lineage>
</organism>
<dbReference type="Proteomes" id="UP000215914">
    <property type="component" value="Unassembled WGS sequence"/>
</dbReference>